<dbReference type="SUPFAM" id="SSF55785">
    <property type="entry name" value="PYP-like sensor domain (PAS domain)"/>
    <property type="match status" value="1"/>
</dbReference>
<dbReference type="Pfam" id="PF00069">
    <property type="entry name" value="Pkinase"/>
    <property type="match status" value="1"/>
</dbReference>
<evidence type="ECO:0000256" key="4">
    <source>
        <dbReference type="ARBA" id="ARBA00022777"/>
    </source>
</evidence>
<dbReference type="STRING" id="1173027.Mic7113_2675"/>
<dbReference type="InterPro" id="IPR008271">
    <property type="entry name" value="Ser/Thr_kinase_AS"/>
</dbReference>
<dbReference type="CDD" id="cd00130">
    <property type="entry name" value="PAS"/>
    <property type="match status" value="1"/>
</dbReference>
<keyword evidence="3" id="KW-0597">Phosphoprotein</keyword>
<dbReference type="CDD" id="cd14014">
    <property type="entry name" value="STKc_PknB_like"/>
    <property type="match status" value="1"/>
</dbReference>
<protein>
    <recommendedName>
        <fullName evidence="2">histidine kinase</fullName>
        <ecNumber evidence="2">2.7.13.3</ecNumber>
    </recommendedName>
</protein>
<dbReference type="PANTHER" id="PTHR43642">
    <property type="entry name" value="HYBRID SIGNAL TRANSDUCTION HISTIDINE KINASE G"/>
    <property type="match status" value="1"/>
</dbReference>
<dbReference type="Pfam" id="PF02518">
    <property type="entry name" value="HATPase_c"/>
    <property type="match status" value="1"/>
</dbReference>
<dbReference type="PROSITE" id="PS00108">
    <property type="entry name" value="PROTEIN_KINASE_ST"/>
    <property type="match status" value="1"/>
</dbReference>
<dbReference type="Gene3D" id="1.10.510.10">
    <property type="entry name" value="Transferase(Phosphotransferase) domain 1"/>
    <property type="match status" value="1"/>
</dbReference>
<dbReference type="Gene3D" id="3.40.50.300">
    <property type="entry name" value="P-loop containing nucleotide triphosphate hydrolases"/>
    <property type="match status" value="1"/>
</dbReference>
<evidence type="ECO:0000259" key="8">
    <source>
        <dbReference type="PROSITE" id="PS50109"/>
    </source>
</evidence>
<dbReference type="eggNOG" id="COG2203">
    <property type="taxonomic scope" value="Bacteria"/>
</dbReference>
<dbReference type="InterPro" id="IPR003018">
    <property type="entry name" value="GAF"/>
</dbReference>
<dbReference type="eggNOG" id="COG0515">
    <property type="taxonomic scope" value="Bacteria"/>
</dbReference>
<dbReference type="InterPro" id="IPR000014">
    <property type="entry name" value="PAS"/>
</dbReference>
<dbReference type="SMART" id="SM00065">
    <property type="entry name" value="GAF"/>
    <property type="match status" value="1"/>
</dbReference>
<dbReference type="InterPro" id="IPR000700">
    <property type="entry name" value="PAS-assoc_C"/>
</dbReference>
<dbReference type="eggNOG" id="COG0457">
    <property type="taxonomic scope" value="Bacteria"/>
</dbReference>
<dbReference type="InterPro" id="IPR001610">
    <property type="entry name" value="PAC"/>
</dbReference>
<feature type="coiled-coil region" evidence="6">
    <location>
        <begin position="1707"/>
        <end position="1751"/>
    </location>
</feature>
<dbReference type="Gene3D" id="3.30.450.40">
    <property type="match status" value="1"/>
</dbReference>
<dbReference type="Gene3D" id="1.10.287.130">
    <property type="match status" value="1"/>
</dbReference>
<dbReference type="PROSITE" id="PS50113">
    <property type="entry name" value="PAC"/>
    <property type="match status" value="1"/>
</dbReference>
<dbReference type="InterPro" id="IPR036890">
    <property type="entry name" value="HATPase_C_sf"/>
</dbReference>
<dbReference type="InterPro" id="IPR011009">
    <property type="entry name" value="Kinase-like_dom_sf"/>
</dbReference>
<keyword evidence="12" id="KW-1185">Reference proteome</keyword>
<dbReference type="GO" id="GO:0009882">
    <property type="term" value="F:blue light photoreceptor activity"/>
    <property type="evidence" value="ECO:0007669"/>
    <property type="project" value="UniProtKB-ARBA"/>
</dbReference>
<feature type="domain" description="PAC" evidence="10">
    <location>
        <begin position="1654"/>
        <end position="1706"/>
    </location>
</feature>
<keyword evidence="4" id="KW-0808">Transferase</keyword>
<evidence type="ECO:0000259" key="10">
    <source>
        <dbReference type="PROSITE" id="PS50113"/>
    </source>
</evidence>
<keyword evidence="6" id="KW-0175">Coiled coil</keyword>
<dbReference type="InterPro" id="IPR003594">
    <property type="entry name" value="HATPase_dom"/>
</dbReference>
<dbReference type="PATRIC" id="fig|1173027.3.peg.2943"/>
<dbReference type="SMART" id="SM00086">
    <property type="entry name" value="PAC"/>
    <property type="match status" value="1"/>
</dbReference>
<dbReference type="InterPro" id="IPR036097">
    <property type="entry name" value="HisK_dim/P_sf"/>
</dbReference>
<evidence type="ECO:0000256" key="6">
    <source>
        <dbReference type="SAM" id="Coils"/>
    </source>
</evidence>
<reference evidence="11 12" key="1">
    <citation type="submission" date="2012-06" db="EMBL/GenBank/DDBJ databases">
        <title>Finished chromosome of genome of Microcoleus sp. PCC 7113.</title>
        <authorList>
            <consortium name="US DOE Joint Genome Institute"/>
            <person name="Gugger M."/>
            <person name="Coursin T."/>
            <person name="Rippka R."/>
            <person name="Tandeau De Marsac N."/>
            <person name="Huntemann M."/>
            <person name="Wei C.-L."/>
            <person name="Han J."/>
            <person name="Detter J.C."/>
            <person name="Han C."/>
            <person name="Tapia R."/>
            <person name="Chen A."/>
            <person name="Kyrpides N."/>
            <person name="Mavromatis K."/>
            <person name="Markowitz V."/>
            <person name="Szeto E."/>
            <person name="Ivanova N."/>
            <person name="Pagani I."/>
            <person name="Pati A."/>
            <person name="Goodwin L."/>
            <person name="Nordberg H.P."/>
            <person name="Cantor M.N."/>
            <person name="Hua S.X."/>
            <person name="Woyke T."/>
            <person name="Kerfeld C.A."/>
        </authorList>
    </citation>
    <scope>NUCLEOTIDE SEQUENCE [LARGE SCALE GENOMIC DNA]</scope>
    <source>
        <strain evidence="11 12">PCC 7113</strain>
    </source>
</reference>
<dbReference type="InterPro" id="IPR003661">
    <property type="entry name" value="HisK_dim/P_dom"/>
</dbReference>
<dbReference type="eggNOG" id="COG3899">
    <property type="taxonomic scope" value="Bacteria"/>
</dbReference>
<evidence type="ECO:0000256" key="2">
    <source>
        <dbReference type="ARBA" id="ARBA00012438"/>
    </source>
</evidence>
<evidence type="ECO:0000256" key="3">
    <source>
        <dbReference type="ARBA" id="ARBA00022553"/>
    </source>
</evidence>
<dbReference type="PANTHER" id="PTHR43642:SF1">
    <property type="entry name" value="HYBRID SIGNAL TRANSDUCTION HISTIDINE KINASE G"/>
    <property type="match status" value="1"/>
</dbReference>
<dbReference type="SUPFAM" id="SSF55781">
    <property type="entry name" value="GAF domain-like"/>
    <property type="match status" value="1"/>
</dbReference>
<comment type="catalytic activity">
    <reaction evidence="1">
        <text>ATP + protein L-histidine = ADP + protein N-phospho-L-histidine.</text>
        <dbReference type="EC" id="2.7.13.3"/>
    </reaction>
</comment>
<dbReference type="Gene3D" id="3.30.565.10">
    <property type="entry name" value="Histidine kinase-like ATPase, C-terminal domain"/>
    <property type="match status" value="1"/>
</dbReference>
<dbReference type="InterPro" id="IPR027417">
    <property type="entry name" value="P-loop_NTPase"/>
</dbReference>
<dbReference type="CDD" id="cd00082">
    <property type="entry name" value="HisKA"/>
    <property type="match status" value="1"/>
</dbReference>
<dbReference type="Pfam" id="PF08448">
    <property type="entry name" value="PAS_4"/>
    <property type="match status" value="1"/>
</dbReference>
<dbReference type="InterPro" id="IPR005467">
    <property type="entry name" value="His_kinase_dom"/>
</dbReference>
<dbReference type="EC" id="2.7.13.3" evidence="2"/>
<keyword evidence="5" id="KW-0902">Two-component regulatory system</keyword>
<dbReference type="PROSITE" id="PS50112">
    <property type="entry name" value="PAS"/>
    <property type="match status" value="1"/>
</dbReference>
<dbReference type="InterPro" id="IPR041664">
    <property type="entry name" value="AAA_16"/>
</dbReference>
<dbReference type="OrthoDB" id="9801841at2"/>
<evidence type="ECO:0000256" key="1">
    <source>
        <dbReference type="ARBA" id="ARBA00000085"/>
    </source>
</evidence>
<keyword evidence="4" id="KW-0418">Kinase</keyword>
<organism evidence="11 12">
    <name type="scientific">Allocoleopsis franciscana PCC 7113</name>
    <dbReference type="NCBI Taxonomy" id="1173027"/>
    <lineage>
        <taxon>Bacteria</taxon>
        <taxon>Bacillati</taxon>
        <taxon>Cyanobacteriota</taxon>
        <taxon>Cyanophyceae</taxon>
        <taxon>Coleofasciculales</taxon>
        <taxon>Coleofasciculaceae</taxon>
        <taxon>Allocoleopsis</taxon>
        <taxon>Allocoleopsis franciscana</taxon>
    </lineage>
</organism>
<dbReference type="NCBIfam" id="TIGR00229">
    <property type="entry name" value="sensory_box"/>
    <property type="match status" value="1"/>
</dbReference>
<dbReference type="InterPro" id="IPR053159">
    <property type="entry name" value="Hybrid_Histidine_Kinase"/>
</dbReference>
<dbReference type="Gene3D" id="3.30.450.20">
    <property type="entry name" value="PAS domain"/>
    <property type="match status" value="1"/>
</dbReference>
<dbReference type="Proteomes" id="UP000010471">
    <property type="component" value="Chromosome"/>
</dbReference>
<proteinExistence type="predicted"/>
<dbReference type="RefSeq" id="WP_015182611.1">
    <property type="nucleotide sequence ID" value="NC_019738.1"/>
</dbReference>
<dbReference type="Pfam" id="PF13191">
    <property type="entry name" value="AAA_16"/>
    <property type="match status" value="1"/>
</dbReference>
<dbReference type="PROSITE" id="PS50011">
    <property type="entry name" value="PROTEIN_KINASE_DOM"/>
    <property type="match status" value="1"/>
</dbReference>
<evidence type="ECO:0000259" key="7">
    <source>
        <dbReference type="PROSITE" id="PS50011"/>
    </source>
</evidence>
<sequence length="2069" mass="231582">MSNNFVTLTGYRILDKIYSGSRTQVYRGVRSHDQKPVVLKLLLSEYPTFKELVQFRNQYTIAKNLDLSGIVKPLALENYRNGYALVMEDYGCVSLKQKMGNTEGMGRNADSLKEFLNIAIQIVQTLEGLIHHRIIHKDIKPDNILIHPDNNQIKLIDFSIASLLPRESQEIQNPNVLEGTLAYMSPEQTGRMNRGIDYRTDFYSLGVTFYELLTGQLPFQASDPIELVHCHIAKIPTPPIELISSIPQEVNDIVMKLMAKTAEERYQSAFGLRADLETCLQRYSENCSIQTFRLGEKDICDRFAIPEKLYGREAEVATLLAAFDRVSGKGEMSNEIFGLISPLSSQFNIQNPTTEQSLKVQKSQIELMLVAGFSGIGKTAVVNEVQKPIVRQRGYFIKGKFDQFKRDIPFSAWVQALQNLMRQLLTESTTEVDTWKAKILDALGENGQVIVEVIPELELLIGKQPKVPELEGSAARKRFNLLFRKFIRVFATQKHPLVIFLDDLQWADSASLKLMQLLMSEADTGYLLLIGAYRDNEVSAAHPLMLTLDEIREADATVNQITLAPLDQPSLNRLIADTLSCSLERAAPLAELVLTKTKGNPFFTNQFLKSLHEDGLITFNPPTSLSKGGENSLVLEGSTGGWQCDIAQVRTLVLTDDVVEFMALQLQKLPINTQRVLQLAACIGNQFDLATLATVHEKSQTETAADLWRALQEGLIIPITEVYKFFQDTESIKVAQSQELFVSYRFLHDRVQQAAYFLIPEQDKPSTHLKIGRLLFSKGKHGGSAPTVENWEEKYFDIVNQLNRGVGLIDERTERDQLAQLNLTAGHKAKASTAYAAAIRYLNVGMELLEAQGWQRQYELTLALHNEAAEAAYLSGDFEEMERLAEIVRNSATTLVDKVKTYEVNIQANIAQNKILEAVNIALQVLKLLGVEFPQKPSQLDIQCGLEEITSNLASQQISDLIDLPKMTDPTTFAAMRLLSSIFSASFIAVPELMPLIVFKQVILSAQYGNTSLSAFAYVNYGLILCGIVGDIETGYQFGQLALRLLDKLQAKELKTKILTVFHATVGIWKEHVRESLPAFRAAYSNGLETGDLEFASNCAYLYSFHSSFAGKQLASLEPEMAAYSEVLAQLKQETYLNYNKIYRQAVLNLIKKAEDPCRLMGESYNEETMLPIHQQANDRYAICNLSVNKLRLCCLFDNSRLAIETAILAEQYLDGATATLLIPLFYFYDSLTRLAVFPDSPQTEQQSLLEKVTTNQEKMQKWADHAPMNYLHKFYLVEAERHRVLGQWIEAMDCYDKAIQGANENEYIQEEALAYELAAKFYLAWGKNIIAQTYLTNAYYAYARWGAKAKVEDLEQRYPQLLASLLNQKINCQVDDTITQLTTGTITSTSRGGSDVLDLATVMKASQTLSGEIQIEQLLSTLMQVVMENAGAEKGTLILLEGDSLAIAAQTVIGQVCNLQSIPVFGSQDIPVSLINYVWRTQEILVIHDATVPQHFAADPYIIQQKPKSVLCSPIKNQGKLIGILYLENNLTPGAFTPKRLEVLNLLSSQAAISIKNAKLYAEVVEREKELGESEKRLAQFLEAMPVGVAVHDATGKLYYTNQTGQQLLGKCVVKEATAEQLTNIYQVYRAGTDQLYPTDRLPIVRALKGERVTLDDLEIRRGETVIPLEVETTPVFDEQGNIIYAIATMQDISDRKQAEADRLRLAQEREAKNVALQMNQEIEAKNQELAAALEQLKTTQQQLIESEKMAALGQLVAGIAHEINTPLGAIRSSAGNIYKFLGQTLEQLPTLFQSLTPEEGQDFLTLLQRSLQQESTFSTKEERQFKRALRRQLEEAAIENADVIADRLVIMGISQDIEPFLPLLRKPDSSQILALAYKLSELKRGTMTINTATERASKVVFALKTYARYDQTGEMTPANLTEGIETVLTLYHNQLKKGVEVVRNYGNLPTMLCYPDELNQVWTNLIHNALQAMDYQGILTLSVMVDEQQAKISIGDTGKGIPEEIQAKIFEPFFTTKPAGEGSGLGLDIVKKIIEKHDGKIMVESEPGCTTFKVFLPIHPIQEAANG</sequence>
<dbReference type="SUPFAM" id="SSF52540">
    <property type="entry name" value="P-loop containing nucleoside triphosphate hydrolases"/>
    <property type="match status" value="1"/>
</dbReference>
<dbReference type="PROSITE" id="PS50109">
    <property type="entry name" value="HIS_KIN"/>
    <property type="match status" value="1"/>
</dbReference>
<dbReference type="GO" id="GO:0005524">
    <property type="term" value="F:ATP binding"/>
    <property type="evidence" value="ECO:0007669"/>
    <property type="project" value="InterPro"/>
</dbReference>
<dbReference type="Pfam" id="PF01590">
    <property type="entry name" value="GAF"/>
    <property type="match status" value="1"/>
</dbReference>
<dbReference type="HOGENOM" id="CLU_000445_34_1_3"/>
<dbReference type="InterPro" id="IPR000719">
    <property type="entry name" value="Prot_kinase_dom"/>
</dbReference>
<dbReference type="PRINTS" id="PR00344">
    <property type="entry name" value="BCTRLSENSOR"/>
</dbReference>
<dbReference type="InterPro" id="IPR013656">
    <property type="entry name" value="PAS_4"/>
</dbReference>
<dbReference type="GO" id="GO:0000155">
    <property type="term" value="F:phosphorelay sensor kinase activity"/>
    <property type="evidence" value="ECO:0007669"/>
    <property type="project" value="InterPro"/>
</dbReference>
<evidence type="ECO:0000313" key="12">
    <source>
        <dbReference type="Proteomes" id="UP000010471"/>
    </source>
</evidence>
<dbReference type="SMART" id="SM00220">
    <property type="entry name" value="S_TKc"/>
    <property type="match status" value="1"/>
</dbReference>
<dbReference type="InterPro" id="IPR004358">
    <property type="entry name" value="Sig_transdc_His_kin-like_C"/>
</dbReference>
<feature type="domain" description="Protein kinase" evidence="7">
    <location>
        <begin position="11"/>
        <end position="280"/>
    </location>
</feature>
<dbReference type="InterPro" id="IPR029016">
    <property type="entry name" value="GAF-like_dom_sf"/>
</dbReference>
<dbReference type="SMART" id="SM00387">
    <property type="entry name" value="HATPase_c"/>
    <property type="match status" value="1"/>
</dbReference>
<evidence type="ECO:0000313" key="11">
    <source>
        <dbReference type="EMBL" id="AFZ18462.1"/>
    </source>
</evidence>
<dbReference type="SUPFAM" id="SSF56112">
    <property type="entry name" value="Protein kinase-like (PK-like)"/>
    <property type="match status" value="1"/>
</dbReference>
<accession>K9WG07</accession>
<feature type="domain" description="Histidine kinase" evidence="8">
    <location>
        <begin position="1854"/>
        <end position="2062"/>
    </location>
</feature>
<dbReference type="InterPro" id="IPR035965">
    <property type="entry name" value="PAS-like_dom_sf"/>
</dbReference>
<dbReference type="KEGG" id="mic:Mic7113_2675"/>
<dbReference type="EMBL" id="CP003630">
    <property type="protein sequence ID" value="AFZ18462.1"/>
    <property type="molecule type" value="Genomic_DNA"/>
</dbReference>
<evidence type="ECO:0000256" key="5">
    <source>
        <dbReference type="ARBA" id="ARBA00023012"/>
    </source>
</evidence>
<gene>
    <name evidence="11" type="ORF">Mic7113_2675</name>
</gene>
<name>K9WG07_9CYAN</name>
<evidence type="ECO:0000259" key="9">
    <source>
        <dbReference type="PROSITE" id="PS50112"/>
    </source>
</evidence>
<dbReference type="eggNOG" id="COG4191">
    <property type="taxonomic scope" value="Bacteria"/>
</dbReference>
<dbReference type="SUPFAM" id="SSF47384">
    <property type="entry name" value="Homodimeric domain of signal transducing histidine kinase"/>
    <property type="match status" value="1"/>
</dbReference>
<dbReference type="SUPFAM" id="SSF55874">
    <property type="entry name" value="ATPase domain of HSP90 chaperone/DNA topoisomerase II/histidine kinase"/>
    <property type="match status" value="1"/>
</dbReference>
<feature type="domain" description="PAS" evidence="9">
    <location>
        <begin position="1575"/>
        <end position="1611"/>
    </location>
</feature>